<evidence type="ECO:0000259" key="10">
    <source>
        <dbReference type="Pfam" id="PF00520"/>
    </source>
</evidence>
<evidence type="ECO:0000256" key="6">
    <source>
        <dbReference type="ARBA" id="ARBA00023149"/>
    </source>
</evidence>
<name>A0A3P6D3L5_BRAOL</name>
<keyword evidence="5 9" id="KW-0472">Membrane</keyword>
<evidence type="ECO:0000256" key="9">
    <source>
        <dbReference type="SAM" id="Phobius"/>
    </source>
</evidence>
<keyword evidence="7" id="KW-0407">Ion channel</keyword>
<dbReference type="SUPFAM" id="SSF81324">
    <property type="entry name" value="Voltage-gated potassium channels"/>
    <property type="match status" value="1"/>
</dbReference>
<keyword evidence="2" id="KW-0547">Nucleotide-binding</keyword>
<organism evidence="11">
    <name type="scientific">Brassica oleracea</name>
    <name type="common">Wild cabbage</name>
    <dbReference type="NCBI Taxonomy" id="3712"/>
    <lineage>
        <taxon>Eukaryota</taxon>
        <taxon>Viridiplantae</taxon>
        <taxon>Streptophyta</taxon>
        <taxon>Embryophyta</taxon>
        <taxon>Tracheophyta</taxon>
        <taxon>Spermatophyta</taxon>
        <taxon>Magnoliopsida</taxon>
        <taxon>eudicotyledons</taxon>
        <taxon>Gunneridae</taxon>
        <taxon>Pentapetalae</taxon>
        <taxon>rosids</taxon>
        <taxon>malvids</taxon>
        <taxon>Brassicales</taxon>
        <taxon>Brassicaceae</taxon>
        <taxon>Brassiceae</taxon>
        <taxon>Brassica</taxon>
    </lineage>
</organism>
<evidence type="ECO:0000313" key="11">
    <source>
        <dbReference type="EMBL" id="VDD21570.1"/>
    </source>
</evidence>
<gene>
    <name evidence="11" type="ORF">BOLC2T07834H</name>
</gene>
<evidence type="ECO:0000256" key="1">
    <source>
        <dbReference type="ARBA" id="ARBA00004141"/>
    </source>
</evidence>
<dbReference type="PANTHER" id="PTHR45651">
    <property type="entry name" value="CYCLIC NUCLEOTIDE-GATED ION CHANNEL 15-RELATED-RELATED"/>
    <property type="match status" value="1"/>
</dbReference>
<evidence type="ECO:0000256" key="4">
    <source>
        <dbReference type="ARBA" id="ARBA00022989"/>
    </source>
</evidence>
<evidence type="ECO:0000256" key="3">
    <source>
        <dbReference type="ARBA" id="ARBA00022692"/>
    </source>
</evidence>
<feature type="region of interest" description="Disordered" evidence="8">
    <location>
        <begin position="1"/>
        <end position="66"/>
    </location>
</feature>
<feature type="compositionally biased region" description="Acidic residues" evidence="8">
    <location>
        <begin position="24"/>
        <end position="54"/>
    </location>
</feature>
<evidence type="ECO:0000256" key="7">
    <source>
        <dbReference type="ARBA" id="ARBA00023303"/>
    </source>
</evidence>
<dbReference type="GO" id="GO:0030552">
    <property type="term" value="F:cAMP binding"/>
    <property type="evidence" value="ECO:0007669"/>
    <property type="project" value="UniProtKB-KW"/>
</dbReference>
<feature type="domain" description="Ion transport" evidence="10">
    <location>
        <begin position="181"/>
        <end position="416"/>
    </location>
</feature>
<evidence type="ECO:0000256" key="5">
    <source>
        <dbReference type="ARBA" id="ARBA00023136"/>
    </source>
</evidence>
<dbReference type="Pfam" id="PF00520">
    <property type="entry name" value="Ion_trans"/>
    <property type="match status" value="1"/>
</dbReference>
<keyword evidence="3 9" id="KW-0812">Transmembrane</keyword>
<feature type="transmembrane region" description="Helical" evidence="9">
    <location>
        <begin position="256"/>
        <end position="285"/>
    </location>
</feature>
<keyword evidence="4 9" id="KW-1133">Transmembrane helix</keyword>
<comment type="subcellular location">
    <subcellularLocation>
        <location evidence="1">Membrane</location>
        <topology evidence="1">Multi-pass membrane protein</topology>
    </subcellularLocation>
</comment>
<keyword evidence="2" id="KW-0116">cAMP-binding</keyword>
<sequence length="433" mass="49404">MATEQEFTRASRVSGASTSVGCYSDEDYKDEEEEEEEEEEEMEETEKDEEEEEEPRVRVTCGGRRSGSPGSYNKWMMFGRILDPRSKLVQEWNRVFLLVCATGLFVDPLFLYTLSVNDACMCLLVDGWLALTVTALRSMTDLLHLWNILIQFKIARRWPYPGGESDGDINKGDGTRVRTRVAPPYVKKNGFFFDLFVILPLPQQVVLWVVIPSLLKRGSVTLVVSILLLTFLFQYLPKIYHSIRHLRQNATLSGYIFGTVWWGIALNMVAYFVAAHAAGACWYLLGVQRSAKCLKEQCENTMGCDLRMLSCKEPVYYGTTEMVLDRARLAWARNHQARSVCLDSDTNYTYGAYQWTIQLVSNESRLEKILFPIFWGLMTLSTFGNLESTTEWSEVVFNIIVLTSGLLLVTMLIGNIKVFLHATTSKKQAMHLK</sequence>
<feature type="transmembrane region" description="Helical" evidence="9">
    <location>
        <begin position="398"/>
        <end position="420"/>
    </location>
</feature>
<proteinExistence type="predicted"/>
<evidence type="ECO:0000256" key="8">
    <source>
        <dbReference type="SAM" id="MobiDB-lite"/>
    </source>
</evidence>
<dbReference type="PANTHER" id="PTHR45651:SF14">
    <property type="entry name" value="CYCLIC NUCLEOTIDE-GATED ION CHANNEL 4"/>
    <property type="match status" value="1"/>
</dbReference>
<dbReference type="InterPro" id="IPR005821">
    <property type="entry name" value="Ion_trans_dom"/>
</dbReference>
<evidence type="ECO:0000256" key="2">
    <source>
        <dbReference type="ARBA" id="ARBA00022566"/>
    </source>
</evidence>
<protein>
    <recommendedName>
        <fullName evidence="10">Ion transport domain-containing protein</fullName>
    </recommendedName>
</protein>
<keyword evidence="7" id="KW-0813">Transport</keyword>
<reference evidence="11" key="1">
    <citation type="submission" date="2018-11" db="EMBL/GenBank/DDBJ databases">
        <authorList>
            <consortium name="Genoscope - CEA"/>
            <person name="William W."/>
        </authorList>
    </citation>
    <scope>NUCLEOTIDE SEQUENCE</scope>
</reference>
<feature type="transmembrane region" description="Helical" evidence="9">
    <location>
        <begin position="191"/>
        <end position="211"/>
    </location>
</feature>
<feature type="transmembrane region" description="Helical" evidence="9">
    <location>
        <begin position="218"/>
        <end position="236"/>
    </location>
</feature>
<dbReference type="EMBL" id="LR031874">
    <property type="protein sequence ID" value="VDD21570.1"/>
    <property type="molecule type" value="Genomic_DNA"/>
</dbReference>
<feature type="transmembrane region" description="Helical" evidence="9">
    <location>
        <begin position="95"/>
        <end position="114"/>
    </location>
</feature>
<keyword evidence="6" id="KW-0114">cAMP</keyword>
<keyword evidence="7" id="KW-0406">Ion transport</keyword>
<dbReference type="GO" id="GO:0016020">
    <property type="term" value="C:membrane"/>
    <property type="evidence" value="ECO:0007669"/>
    <property type="project" value="UniProtKB-SubCell"/>
</dbReference>
<dbReference type="GO" id="GO:0034220">
    <property type="term" value="P:monoatomic ion transmembrane transport"/>
    <property type="evidence" value="ECO:0007669"/>
    <property type="project" value="UniProtKB-KW"/>
</dbReference>
<dbReference type="AlphaFoldDB" id="A0A3P6D3L5"/>
<accession>A0A3P6D3L5</accession>